<dbReference type="Gene3D" id="3.40.50.150">
    <property type="entry name" value="Vaccinia Virus protein VP39"/>
    <property type="match status" value="2"/>
</dbReference>
<dbReference type="STRING" id="1502291.AAA799D11_01750"/>
<organism evidence="5 6">
    <name type="scientific">Marine Group I thaumarchaeote SCGC AAA799-D11</name>
    <dbReference type="NCBI Taxonomy" id="1502291"/>
    <lineage>
        <taxon>Archaea</taxon>
        <taxon>Nitrososphaerota</taxon>
        <taxon>Marine Group I</taxon>
    </lineage>
</organism>
<dbReference type="GO" id="GO:0032259">
    <property type="term" value="P:methylation"/>
    <property type="evidence" value="ECO:0007669"/>
    <property type="project" value="UniProtKB-KW"/>
</dbReference>
<evidence type="ECO:0000259" key="4">
    <source>
        <dbReference type="Pfam" id="PF01555"/>
    </source>
</evidence>
<dbReference type="InterPro" id="IPR001091">
    <property type="entry name" value="RM_Methyltransferase"/>
</dbReference>
<dbReference type="InterPro" id="IPR002941">
    <property type="entry name" value="DNA_methylase_N4/N6"/>
</dbReference>
<reference evidence="5 6" key="1">
    <citation type="submission" date="2014-06" db="EMBL/GenBank/DDBJ databases">
        <authorList>
            <person name="Ngugi D.K."/>
            <person name="Blom J."/>
            <person name="Alam I."/>
            <person name="Rashid M."/>
            <person name="Baalawi W."/>
            <person name="Zhang G."/>
            <person name="Hikmawan T."/>
            <person name="Guan Y."/>
            <person name="Antunes A."/>
            <person name="Siam R."/>
            <person name="El-Dorry H."/>
            <person name="Bajic V."/>
            <person name="Stingl U."/>
        </authorList>
    </citation>
    <scope>NUCLEOTIDE SEQUENCE [LARGE SCALE GENOMIC DNA]</scope>
    <source>
        <strain evidence="5">SCGC AAA799-D11</strain>
    </source>
</reference>
<dbReference type="GO" id="GO:0015667">
    <property type="term" value="F:site-specific DNA-methyltransferase (cytosine-N4-specific) activity"/>
    <property type="evidence" value="ECO:0007669"/>
    <property type="project" value="UniProtKB-EC"/>
</dbReference>
<keyword evidence="1 3" id="KW-0489">Methyltransferase</keyword>
<comment type="similarity">
    <text evidence="3">Belongs to the N(4)/N(6)-methyltransferase family.</text>
</comment>
<sequence length="464" mass="54058">MKSSKKTSIIEPKTYDTIYGIHKYWAKKPYNVINQIIQNHTKKNDIVLDPFSGSGIALIESKNLGRKAVGFDINPIATSLAKTVMSSQDISKVEEEFQKIEEECKDKINSFYLIKRKDKTEVGSHFIWVNGKLDEIKLQKWRGAKSFKPERSDIKLANSFTYSKIKKFYPKDKFFHNPRINADSKVRVCDLFTPRNTTALAILLDRINKIRDKEIRELFRLCFSSMLGQTSKMVFVINNTMTKNGKVKLKYRKIGSWVIGYWVPKEHFEVNVWNSFVRRYKKILAAKTIQIENFKPVKFVKNFSELKKGDVLLTNTPALKGLKKIPKNSIDYIITDPPHGDRIPYLELSQMWNSWLGNKVDYKNEIIVSGATERKKDVANYLKLFEATMKEMTRVLKPNHYLTLMFNSHSEKTWREILEFSKNIGLKIDDVSTLDYSRKSVVQEHKEGGLRFDFVMTFKKVKSN</sequence>
<comment type="catalytic activity">
    <reaction evidence="3">
        <text>a 2'-deoxycytidine in DNA + S-adenosyl-L-methionine = an N(4)-methyl-2'-deoxycytidine in DNA + S-adenosyl-L-homocysteine + H(+)</text>
        <dbReference type="Rhea" id="RHEA:16857"/>
        <dbReference type="Rhea" id="RHEA-COMP:11369"/>
        <dbReference type="Rhea" id="RHEA-COMP:13674"/>
        <dbReference type="ChEBI" id="CHEBI:15378"/>
        <dbReference type="ChEBI" id="CHEBI:57856"/>
        <dbReference type="ChEBI" id="CHEBI:59789"/>
        <dbReference type="ChEBI" id="CHEBI:85452"/>
        <dbReference type="ChEBI" id="CHEBI:137933"/>
        <dbReference type="EC" id="2.1.1.113"/>
    </reaction>
</comment>
<dbReference type="PRINTS" id="PR00508">
    <property type="entry name" value="S21N4MTFRASE"/>
</dbReference>
<evidence type="ECO:0000256" key="3">
    <source>
        <dbReference type="RuleBase" id="RU362026"/>
    </source>
</evidence>
<keyword evidence="3" id="KW-0680">Restriction system</keyword>
<dbReference type="SUPFAM" id="SSF53335">
    <property type="entry name" value="S-adenosyl-L-methionine-dependent methyltransferases"/>
    <property type="match status" value="2"/>
</dbReference>
<evidence type="ECO:0000313" key="5">
    <source>
        <dbReference type="EMBL" id="KFM14390.1"/>
    </source>
</evidence>
<dbReference type="GO" id="GO:0008170">
    <property type="term" value="F:N-methyltransferase activity"/>
    <property type="evidence" value="ECO:0007669"/>
    <property type="project" value="InterPro"/>
</dbReference>
<dbReference type="GO" id="GO:0009307">
    <property type="term" value="P:DNA restriction-modification system"/>
    <property type="evidence" value="ECO:0007669"/>
    <property type="project" value="UniProtKB-KW"/>
</dbReference>
<protein>
    <recommendedName>
        <fullName evidence="3">Type II methyltransferase</fullName>
        <ecNumber evidence="3">2.1.1.113</ecNumber>
    </recommendedName>
    <alternativeName>
        <fullName evidence="3">N-4 cytosine-specific methyltransferase</fullName>
    </alternativeName>
</protein>
<feature type="domain" description="DNA methylase N-4/N-6" evidence="4">
    <location>
        <begin position="18"/>
        <end position="80"/>
    </location>
</feature>
<evidence type="ECO:0000256" key="2">
    <source>
        <dbReference type="ARBA" id="ARBA00022679"/>
    </source>
</evidence>
<dbReference type="EC" id="2.1.1.113" evidence="3"/>
<gene>
    <name evidence="5" type="ORF">AAA799D11_01750</name>
</gene>
<dbReference type="Pfam" id="PF01555">
    <property type="entry name" value="N6_N4_Mtase"/>
    <property type="match status" value="1"/>
</dbReference>
<keyword evidence="6" id="KW-1185">Reference proteome</keyword>
<proteinExistence type="inferred from homology"/>
<dbReference type="GO" id="GO:0003677">
    <property type="term" value="F:DNA binding"/>
    <property type="evidence" value="ECO:0007669"/>
    <property type="project" value="InterPro"/>
</dbReference>
<evidence type="ECO:0000256" key="1">
    <source>
        <dbReference type="ARBA" id="ARBA00022603"/>
    </source>
</evidence>
<dbReference type="EMBL" id="JOSY01000077">
    <property type="protein sequence ID" value="KFM14390.1"/>
    <property type="molecule type" value="Genomic_DNA"/>
</dbReference>
<comment type="caution">
    <text evidence="5">The sequence shown here is derived from an EMBL/GenBank/DDBJ whole genome shotgun (WGS) entry which is preliminary data.</text>
</comment>
<dbReference type="AlphaFoldDB" id="A0A087RLN6"/>
<dbReference type="Proteomes" id="UP000029386">
    <property type="component" value="Unassembled WGS sequence"/>
</dbReference>
<dbReference type="InterPro" id="IPR029063">
    <property type="entry name" value="SAM-dependent_MTases_sf"/>
</dbReference>
<name>A0A087RLN6_9ARCH</name>
<keyword evidence="2 5" id="KW-0808">Transferase</keyword>
<evidence type="ECO:0000313" key="6">
    <source>
        <dbReference type="Proteomes" id="UP000029386"/>
    </source>
</evidence>
<accession>A0A087RLN6</accession>
<keyword evidence="3" id="KW-0949">S-adenosyl-L-methionine</keyword>